<dbReference type="Gene3D" id="3.40.50.2000">
    <property type="entry name" value="Glycogen Phosphorylase B"/>
    <property type="match status" value="1"/>
</dbReference>
<evidence type="ECO:0000256" key="4">
    <source>
        <dbReference type="ARBA" id="ARBA00022679"/>
    </source>
</evidence>
<name>A0A1E8EZ78_9CLOT</name>
<comment type="caution">
    <text evidence="7">The sequence shown here is derived from an EMBL/GenBank/DDBJ whole genome shotgun (WGS) entry which is preliminary data.</text>
</comment>
<dbReference type="STRING" id="1121290.CLAOCE_12180"/>
<reference evidence="7 8" key="1">
    <citation type="submission" date="2016-06" db="EMBL/GenBank/DDBJ databases">
        <title>Genome sequence of Clostridium acetireducens DSM 10703.</title>
        <authorList>
            <person name="Poehlein A."/>
            <person name="Fluechter S."/>
            <person name="Duerre P."/>
            <person name="Daniel R."/>
        </authorList>
    </citation>
    <scope>NUCLEOTIDE SEQUENCE [LARGE SCALE GENOMIC DNA]</scope>
    <source>
        <strain evidence="7 8">DSM 10703</strain>
    </source>
</reference>
<keyword evidence="4 7" id="KW-0808">Transferase</keyword>
<evidence type="ECO:0000313" key="7">
    <source>
        <dbReference type="EMBL" id="OFI06185.1"/>
    </source>
</evidence>
<comment type="similarity">
    <text evidence="2">Belongs to the glycosyltransferase 28 family.</text>
</comment>
<dbReference type="GO" id="GO:0016758">
    <property type="term" value="F:hexosyltransferase activity"/>
    <property type="evidence" value="ECO:0007669"/>
    <property type="project" value="InterPro"/>
</dbReference>
<comment type="subcellular location">
    <subcellularLocation>
        <location evidence="1">Membrane</location>
    </subcellularLocation>
</comment>
<dbReference type="Pfam" id="PF04101">
    <property type="entry name" value="Glyco_tran_28_C"/>
    <property type="match status" value="1"/>
</dbReference>
<gene>
    <name evidence="7" type="primary">ugtP</name>
    <name evidence="7" type="ORF">CLOACE_12180</name>
</gene>
<dbReference type="SUPFAM" id="SSF53756">
    <property type="entry name" value="UDP-Glycosyltransferase/glycogen phosphorylase"/>
    <property type="match status" value="1"/>
</dbReference>
<protein>
    <submittedName>
        <fullName evidence="7">Processive diacylglycerol beta-glucosyltransferase</fullName>
        <ecNumber evidence="7">2.4.1.-</ecNumber>
    </submittedName>
</protein>
<dbReference type="RefSeq" id="WP_070110200.1">
    <property type="nucleotide sequence ID" value="NZ_LZFO01000014.1"/>
</dbReference>
<keyword evidence="3 7" id="KW-0328">Glycosyltransferase</keyword>
<dbReference type="AlphaFoldDB" id="A0A1E8EZ78"/>
<dbReference type="InterPro" id="IPR009695">
    <property type="entry name" value="Diacylglyc_glucosyltr_N"/>
</dbReference>
<proteinExistence type="inferred from homology"/>
<dbReference type="Proteomes" id="UP000175744">
    <property type="component" value="Unassembled WGS sequence"/>
</dbReference>
<dbReference type="InterPro" id="IPR050519">
    <property type="entry name" value="Glycosyltransf_28_UgtP"/>
</dbReference>
<dbReference type="EC" id="2.4.1.-" evidence="7"/>
<evidence type="ECO:0000313" key="8">
    <source>
        <dbReference type="Proteomes" id="UP000175744"/>
    </source>
</evidence>
<dbReference type="OrthoDB" id="9815663at2"/>
<dbReference type="GO" id="GO:0009247">
    <property type="term" value="P:glycolipid biosynthetic process"/>
    <property type="evidence" value="ECO:0007669"/>
    <property type="project" value="InterPro"/>
</dbReference>
<dbReference type="GO" id="GO:0016020">
    <property type="term" value="C:membrane"/>
    <property type="evidence" value="ECO:0007669"/>
    <property type="project" value="UniProtKB-SubCell"/>
</dbReference>
<dbReference type="PATRIC" id="fig|1121290.3.peg.1202"/>
<feature type="domain" description="Glycosyl transferase family 28 C-terminal" evidence="5">
    <location>
        <begin position="204"/>
        <end position="350"/>
    </location>
</feature>
<dbReference type="PANTHER" id="PTHR43025:SF3">
    <property type="entry name" value="MONOGALACTOSYLDIACYLGLYCEROL SYNTHASE 1, CHLOROPLASTIC"/>
    <property type="match status" value="1"/>
</dbReference>
<accession>A0A1E8EZ78</accession>
<feature type="domain" description="Diacylglycerol glucosyltransferase N-terminal" evidence="6">
    <location>
        <begin position="14"/>
        <end position="179"/>
    </location>
</feature>
<dbReference type="PANTHER" id="PTHR43025">
    <property type="entry name" value="MONOGALACTOSYLDIACYLGLYCEROL SYNTHASE"/>
    <property type="match status" value="1"/>
</dbReference>
<dbReference type="EMBL" id="LZFO01000014">
    <property type="protein sequence ID" value="OFI06185.1"/>
    <property type="molecule type" value="Genomic_DNA"/>
</dbReference>
<evidence type="ECO:0000259" key="6">
    <source>
        <dbReference type="Pfam" id="PF06925"/>
    </source>
</evidence>
<dbReference type="InterPro" id="IPR007235">
    <property type="entry name" value="Glyco_trans_28_C"/>
</dbReference>
<organism evidence="7 8">
    <name type="scientific">Clostridium acetireducens DSM 10703</name>
    <dbReference type="NCBI Taxonomy" id="1121290"/>
    <lineage>
        <taxon>Bacteria</taxon>
        <taxon>Bacillati</taxon>
        <taxon>Bacillota</taxon>
        <taxon>Clostridia</taxon>
        <taxon>Eubacteriales</taxon>
        <taxon>Clostridiaceae</taxon>
        <taxon>Clostridium</taxon>
    </lineage>
</organism>
<keyword evidence="8" id="KW-1185">Reference proteome</keyword>
<dbReference type="Pfam" id="PF06925">
    <property type="entry name" value="MGDG_synth"/>
    <property type="match status" value="1"/>
</dbReference>
<evidence type="ECO:0000256" key="1">
    <source>
        <dbReference type="ARBA" id="ARBA00004370"/>
    </source>
</evidence>
<evidence type="ECO:0000256" key="3">
    <source>
        <dbReference type="ARBA" id="ARBA00022676"/>
    </source>
</evidence>
<sequence>MRVLILSVSAGGGHSHAAEAIKSYIKIYDKNSQVKIIDTLKYINPIIDKVVIGGYLKTIKITPSLFGKLYNYSENDFALSSLSAKINEMLAYKLLPLIKKFKPEILITTHPFTTEMLSILKRKYKVDLPGMSIITDYTPHSFWLHQNIDAYIVANSDMIDEMVLKGIPKKNIHPLGIPVNPKFMNKHNKKYTLEQLNLKENVTTLLIMGGSLGIGKISDVYKELIKVNKNIQIIAITGNNKKLYYELLNLQKTSNKKTSIIGYTNEVNKYMQACDLLLTKPGGLTITEALICNIPLALFSPIPGQEEKNAEFLLKHNLAIKLKNIKDCRETIEKLLSSPNTLKTMRDNCSKFSKPYCGNNIYNLINSLVIKYKVKNKVNNKIKNVENEYINNKKISTNFLKSMEKYFLKKSEKLL</sequence>
<evidence type="ECO:0000256" key="2">
    <source>
        <dbReference type="ARBA" id="ARBA00006962"/>
    </source>
</evidence>
<evidence type="ECO:0000259" key="5">
    <source>
        <dbReference type="Pfam" id="PF04101"/>
    </source>
</evidence>